<keyword evidence="3 5" id="KW-0560">Oxidoreductase</keyword>
<keyword evidence="8" id="KW-1185">Reference proteome</keyword>
<dbReference type="Pfam" id="PF01619">
    <property type="entry name" value="Pro_dh"/>
    <property type="match status" value="1"/>
</dbReference>
<evidence type="ECO:0000256" key="4">
    <source>
        <dbReference type="ARBA" id="ARBA00023062"/>
    </source>
</evidence>
<organism evidence="7 8">
    <name type="scientific">Lithospermum erythrorhizon</name>
    <name type="common">Purple gromwell</name>
    <name type="synonym">Lithospermum officinale var. erythrorhizon</name>
    <dbReference type="NCBI Taxonomy" id="34254"/>
    <lineage>
        <taxon>Eukaryota</taxon>
        <taxon>Viridiplantae</taxon>
        <taxon>Streptophyta</taxon>
        <taxon>Embryophyta</taxon>
        <taxon>Tracheophyta</taxon>
        <taxon>Spermatophyta</taxon>
        <taxon>Magnoliopsida</taxon>
        <taxon>eudicotyledons</taxon>
        <taxon>Gunneridae</taxon>
        <taxon>Pentapetalae</taxon>
        <taxon>asterids</taxon>
        <taxon>lamiids</taxon>
        <taxon>Boraginales</taxon>
        <taxon>Boraginaceae</taxon>
        <taxon>Boraginoideae</taxon>
        <taxon>Lithospermeae</taxon>
        <taxon>Lithospermum</taxon>
    </lineage>
</organism>
<sequence>MAKRFLQQTRQLRNLPYICRHLNSSPPSFSSALNLTDRSDSTILKPILTPSLDDIAITTTNTITESATSPPCSNILNFEDGKELFSSVSTKRLMRSSLTLHMAAFEPMVDVGIWVMNSRLMVVPLMRNFILETVKHTFYHHFCAGPDLEEVGRTILKLRGSGLKGMLDYGLEHATDNESCDQNLKDFIQTIQSTKSLPTDSVSFAVVKITAICPPSLLKRVSDQLRWEHKDSSFNLPWKRKSLPLFTELSPLYHTPNKPQPLTIQEEKDLQLAHDRLQKICEKCVETDVPLLVDAEDTIVQPAIDYMTYSAAITYYKDDDPIVFGTIQAYLRDAKERLIQTTNAAEKMGVPMGFKLVRGAYMSSEGRLAAAYGAKSPIHDSIAQTHACFNGCASFMLDQIANGSGAVVLATHNIESGRLAAAKAIELGIKESHKLQFAQLYGMSEALSFALRNAGFHVSKYLPFGQVGLIMPYLLRRAEENRGLLSTSSLDRELMRKELVRRFKSVIV</sequence>
<comment type="caution">
    <text evidence="7">The sequence shown here is derived from an EMBL/GenBank/DDBJ whole genome shotgun (WGS) entry which is preliminary data.</text>
</comment>
<evidence type="ECO:0000256" key="5">
    <source>
        <dbReference type="RuleBase" id="RU364054"/>
    </source>
</evidence>
<protein>
    <recommendedName>
        <fullName evidence="2 5">Proline dehydrogenase</fullName>
        <ecNumber evidence="2 5">1.5.5.2</ecNumber>
    </recommendedName>
</protein>
<dbReference type="Proteomes" id="UP001454036">
    <property type="component" value="Unassembled WGS sequence"/>
</dbReference>
<comment type="function">
    <text evidence="5">Converts proline to delta-1-pyrroline-5-carboxylate.</text>
</comment>
<dbReference type="GO" id="GO:0010133">
    <property type="term" value="P:L-proline catabolic process to L-glutamate"/>
    <property type="evidence" value="ECO:0007669"/>
    <property type="project" value="TreeGrafter"/>
</dbReference>
<name>A0AAV3P8P3_LITER</name>
<evidence type="ECO:0000313" key="8">
    <source>
        <dbReference type="Proteomes" id="UP001454036"/>
    </source>
</evidence>
<keyword evidence="5" id="KW-0285">Flavoprotein</keyword>
<reference evidence="7 8" key="1">
    <citation type="submission" date="2024-01" db="EMBL/GenBank/DDBJ databases">
        <title>The complete chloroplast genome sequence of Lithospermum erythrorhizon: insights into the phylogenetic relationship among Boraginaceae species and the maternal lineages of purple gromwells.</title>
        <authorList>
            <person name="Okada T."/>
            <person name="Watanabe K."/>
        </authorList>
    </citation>
    <scope>NUCLEOTIDE SEQUENCE [LARGE SCALE GENOMIC DNA]</scope>
</reference>
<dbReference type="GO" id="GO:0004657">
    <property type="term" value="F:proline dehydrogenase activity"/>
    <property type="evidence" value="ECO:0007669"/>
    <property type="project" value="UniProtKB-EC"/>
</dbReference>
<dbReference type="InterPro" id="IPR015659">
    <property type="entry name" value="Proline_oxidase"/>
</dbReference>
<dbReference type="AlphaFoldDB" id="A0AAV3P8P3"/>
<comment type="cofactor">
    <cofactor evidence="5">
        <name>FAD</name>
        <dbReference type="ChEBI" id="CHEBI:57692"/>
    </cofactor>
</comment>
<dbReference type="InterPro" id="IPR029041">
    <property type="entry name" value="FAD-linked_oxidoreductase-like"/>
</dbReference>
<dbReference type="EMBL" id="BAABME010001164">
    <property type="protein sequence ID" value="GAA0147954.1"/>
    <property type="molecule type" value="Genomic_DNA"/>
</dbReference>
<evidence type="ECO:0000313" key="7">
    <source>
        <dbReference type="EMBL" id="GAA0147954.1"/>
    </source>
</evidence>
<comment type="similarity">
    <text evidence="1 5">Belongs to the proline oxidase family.</text>
</comment>
<evidence type="ECO:0000259" key="6">
    <source>
        <dbReference type="Pfam" id="PF01619"/>
    </source>
</evidence>
<accession>A0AAV3P8P3</accession>
<dbReference type="InterPro" id="IPR002872">
    <property type="entry name" value="Proline_DH_dom"/>
</dbReference>
<dbReference type="GO" id="GO:0071949">
    <property type="term" value="F:FAD binding"/>
    <property type="evidence" value="ECO:0007669"/>
    <property type="project" value="TreeGrafter"/>
</dbReference>
<dbReference type="Gene3D" id="3.20.20.220">
    <property type="match status" value="1"/>
</dbReference>
<dbReference type="PANTHER" id="PTHR13914:SF0">
    <property type="entry name" value="PROLINE DEHYDROGENASE 1, MITOCHONDRIAL"/>
    <property type="match status" value="1"/>
</dbReference>
<evidence type="ECO:0000256" key="2">
    <source>
        <dbReference type="ARBA" id="ARBA00012695"/>
    </source>
</evidence>
<keyword evidence="4 5" id="KW-0642">Proline metabolism</keyword>
<evidence type="ECO:0000256" key="3">
    <source>
        <dbReference type="ARBA" id="ARBA00023002"/>
    </source>
</evidence>
<keyword evidence="5" id="KW-0274">FAD</keyword>
<evidence type="ECO:0000256" key="1">
    <source>
        <dbReference type="ARBA" id="ARBA00005869"/>
    </source>
</evidence>
<dbReference type="SUPFAM" id="SSF51730">
    <property type="entry name" value="FAD-linked oxidoreductase"/>
    <property type="match status" value="1"/>
</dbReference>
<feature type="domain" description="Proline dehydrogenase" evidence="6">
    <location>
        <begin position="153"/>
        <end position="486"/>
    </location>
</feature>
<dbReference type="GO" id="GO:0005739">
    <property type="term" value="C:mitochondrion"/>
    <property type="evidence" value="ECO:0007669"/>
    <property type="project" value="TreeGrafter"/>
</dbReference>
<dbReference type="PANTHER" id="PTHR13914">
    <property type="entry name" value="PROLINE OXIDASE"/>
    <property type="match status" value="1"/>
</dbReference>
<dbReference type="EC" id="1.5.5.2" evidence="2 5"/>
<proteinExistence type="inferred from homology"/>
<comment type="catalytic activity">
    <reaction evidence="5">
        <text>L-proline + a quinone = (S)-1-pyrroline-5-carboxylate + a quinol + H(+)</text>
        <dbReference type="Rhea" id="RHEA:23784"/>
        <dbReference type="ChEBI" id="CHEBI:15378"/>
        <dbReference type="ChEBI" id="CHEBI:17388"/>
        <dbReference type="ChEBI" id="CHEBI:24646"/>
        <dbReference type="ChEBI" id="CHEBI:60039"/>
        <dbReference type="ChEBI" id="CHEBI:132124"/>
        <dbReference type="EC" id="1.5.5.2"/>
    </reaction>
</comment>
<gene>
    <name evidence="7" type="ORF">LIER_07528</name>
</gene>